<evidence type="ECO:0000256" key="3">
    <source>
        <dbReference type="ARBA" id="ARBA00022989"/>
    </source>
</evidence>
<dbReference type="GO" id="GO:0016020">
    <property type="term" value="C:membrane"/>
    <property type="evidence" value="ECO:0007669"/>
    <property type="project" value="UniProtKB-SubCell"/>
</dbReference>
<dbReference type="Gene3D" id="1.20.1740.10">
    <property type="entry name" value="Amino acid/polyamine transporter I"/>
    <property type="match status" value="1"/>
</dbReference>
<evidence type="ECO:0000256" key="2">
    <source>
        <dbReference type="ARBA" id="ARBA00022692"/>
    </source>
</evidence>
<protein>
    <recommendedName>
        <fullName evidence="6">Amino acid permease/ SLC12A domain-containing protein</fullName>
    </recommendedName>
</protein>
<keyword evidence="2 5" id="KW-0812">Transmembrane</keyword>
<evidence type="ECO:0000259" key="6">
    <source>
        <dbReference type="Pfam" id="PF00324"/>
    </source>
</evidence>
<evidence type="ECO:0000256" key="5">
    <source>
        <dbReference type="SAM" id="Phobius"/>
    </source>
</evidence>
<reference evidence="7 8" key="1">
    <citation type="journal article" date="1991" name="Int. J. Syst. Bacteriol.">
        <title>Description of the erythromycin-producing bacterium Arthrobacter sp. strain NRRL B-3381 as Aeromicrobium erythreum gen. nov., sp. nov.</title>
        <authorList>
            <person name="Miller E.S."/>
            <person name="Woese C.R."/>
            <person name="Brenner S."/>
        </authorList>
    </citation>
    <scope>NUCLEOTIDE SEQUENCE [LARGE SCALE GENOMIC DNA]</scope>
    <source>
        <strain evidence="7 8">AR18</strain>
    </source>
</reference>
<dbReference type="Proteomes" id="UP000067689">
    <property type="component" value="Chromosome"/>
</dbReference>
<dbReference type="PANTHER" id="PTHR42770:SF7">
    <property type="entry name" value="MEMBRANE PROTEIN"/>
    <property type="match status" value="1"/>
</dbReference>
<feature type="transmembrane region" description="Helical" evidence="5">
    <location>
        <begin position="121"/>
        <end position="142"/>
    </location>
</feature>
<dbReference type="EMBL" id="CP011502">
    <property type="protein sequence ID" value="ALX04662.1"/>
    <property type="molecule type" value="Genomic_DNA"/>
</dbReference>
<dbReference type="PIRSF" id="PIRSF006060">
    <property type="entry name" value="AA_transporter"/>
    <property type="match status" value="1"/>
</dbReference>
<dbReference type="Pfam" id="PF00324">
    <property type="entry name" value="AA_permease"/>
    <property type="match status" value="1"/>
</dbReference>
<comment type="subcellular location">
    <subcellularLocation>
        <location evidence="1">Membrane</location>
        <topology evidence="1">Multi-pass membrane protein</topology>
    </subcellularLocation>
</comment>
<feature type="transmembrane region" description="Helical" evidence="5">
    <location>
        <begin position="243"/>
        <end position="268"/>
    </location>
</feature>
<dbReference type="InterPro" id="IPR004841">
    <property type="entry name" value="AA-permease/SLC12A_dom"/>
</dbReference>
<dbReference type="OrthoDB" id="259687at2"/>
<feature type="transmembrane region" description="Helical" evidence="5">
    <location>
        <begin position="193"/>
        <end position="216"/>
    </location>
</feature>
<feature type="transmembrane region" description="Helical" evidence="5">
    <location>
        <begin position="162"/>
        <end position="181"/>
    </location>
</feature>
<dbReference type="AlphaFoldDB" id="A0A0U4CNG8"/>
<feature type="transmembrane region" description="Helical" evidence="5">
    <location>
        <begin position="20"/>
        <end position="38"/>
    </location>
</feature>
<evidence type="ECO:0000256" key="1">
    <source>
        <dbReference type="ARBA" id="ARBA00004141"/>
    </source>
</evidence>
<feature type="transmembrane region" description="Helical" evidence="5">
    <location>
        <begin position="313"/>
        <end position="331"/>
    </location>
</feature>
<dbReference type="KEGG" id="aer:AERYTH_08130"/>
<dbReference type="InterPro" id="IPR050367">
    <property type="entry name" value="APC_superfamily"/>
</dbReference>
<proteinExistence type="predicted"/>
<feature type="transmembrane region" description="Helical" evidence="5">
    <location>
        <begin position="338"/>
        <end position="355"/>
    </location>
</feature>
<feature type="transmembrane region" description="Helical" evidence="5">
    <location>
        <begin position="95"/>
        <end position="114"/>
    </location>
</feature>
<keyword evidence="4 5" id="KW-0472">Membrane</keyword>
<evidence type="ECO:0000313" key="8">
    <source>
        <dbReference type="Proteomes" id="UP000067689"/>
    </source>
</evidence>
<accession>A0A0U4CNG8</accession>
<feature type="domain" description="Amino acid permease/ SLC12A" evidence="6">
    <location>
        <begin position="2"/>
        <end position="331"/>
    </location>
</feature>
<keyword evidence="3 5" id="KW-1133">Transmembrane helix</keyword>
<feature type="transmembrane region" description="Helical" evidence="5">
    <location>
        <begin position="67"/>
        <end position="89"/>
    </location>
</feature>
<keyword evidence="8" id="KW-1185">Reference proteome</keyword>
<dbReference type="PATRIC" id="fig|2041.4.peg.1705"/>
<evidence type="ECO:0000313" key="7">
    <source>
        <dbReference type="EMBL" id="ALX04662.1"/>
    </source>
</evidence>
<dbReference type="GO" id="GO:0055085">
    <property type="term" value="P:transmembrane transport"/>
    <property type="evidence" value="ECO:0007669"/>
    <property type="project" value="InterPro"/>
</dbReference>
<sequence>MLGAGVFVALGPAVGRTGVFVVWAVLLAALVAGLNALASARLATRYPAAGGTYVFARERLGPAWGHLAGWVFVVGKTASCAAMALAVGAHLAPGHATTLAVVAVAVLTAVDLTGARRSADALTVSAVLVVLVVGASSLLVLGGTPREDGVGHAIDLQAVPQAAALLFFAFAGYARLATLGEEVRDPARTIPRAVAVSFAVVTALYVVAAAAVAHALPPDVADASDRAVADAVDTLGHPALTTAVAVTAVVAAGGALLSLLGGVSRTTLAMSRDRHLPRALARESSRGVPAAAQVAVAVVVVAALPFVDAAEAVAASSGCVLVYYALTNAAALTLDGTVLRVLAAAGLLGCLLLVLSLPVAGVLWTLAVVVAGLAAGRLTLRRAAA</sequence>
<evidence type="ECO:0000256" key="4">
    <source>
        <dbReference type="ARBA" id="ARBA00023136"/>
    </source>
</evidence>
<feature type="transmembrane region" description="Helical" evidence="5">
    <location>
        <begin position="288"/>
        <end position="307"/>
    </location>
</feature>
<name>A0A0U4CNG8_9ACTN</name>
<gene>
    <name evidence="7" type="ORF">AERYTH_08130</name>
</gene>
<dbReference type="STRING" id="2041.AERYTH_08130"/>
<dbReference type="PANTHER" id="PTHR42770">
    <property type="entry name" value="AMINO ACID TRANSPORTER-RELATED"/>
    <property type="match status" value="1"/>
</dbReference>
<organism evidence="7 8">
    <name type="scientific">Aeromicrobium erythreum</name>
    <dbReference type="NCBI Taxonomy" id="2041"/>
    <lineage>
        <taxon>Bacteria</taxon>
        <taxon>Bacillati</taxon>
        <taxon>Actinomycetota</taxon>
        <taxon>Actinomycetes</taxon>
        <taxon>Propionibacteriales</taxon>
        <taxon>Nocardioidaceae</taxon>
        <taxon>Aeromicrobium</taxon>
    </lineage>
</organism>